<comment type="caution">
    <text evidence="1">The sequence shown here is derived from an EMBL/GenBank/DDBJ whole genome shotgun (WGS) entry which is preliminary data.</text>
</comment>
<evidence type="ECO:0000313" key="1">
    <source>
        <dbReference type="EMBL" id="MED6239978.1"/>
    </source>
</evidence>
<dbReference type="EMBL" id="JAHUTI010022622">
    <property type="protein sequence ID" value="MED6239978.1"/>
    <property type="molecule type" value="Genomic_DNA"/>
</dbReference>
<organism evidence="1 2">
    <name type="scientific">Ataeniobius toweri</name>
    <dbReference type="NCBI Taxonomy" id="208326"/>
    <lineage>
        <taxon>Eukaryota</taxon>
        <taxon>Metazoa</taxon>
        <taxon>Chordata</taxon>
        <taxon>Craniata</taxon>
        <taxon>Vertebrata</taxon>
        <taxon>Euteleostomi</taxon>
        <taxon>Actinopterygii</taxon>
        <taxon>Neopterygii</taxon>
        <taxon>Teleostei</taxon>
        <taxon>Neoteleostei</taxon>
        <taxon>Acanthomorphata</taxon>
        <taxon>Ovalentaria</taxon>
        <taxon>Atherinomorphae</taxon>
        <taxon>Cyprinodontiformes</taxon>
        <taxon>Goodeidae</taxon>
        <taxon>Ataeniobius</taxon>
    </lineage>
</organism>
<accession>A0ABU7AQ21</accession>
<name>A0ABU7AQ21_9TELE</name>
<reference evidence="1 2" key="1">
    <citation type="submission" date="2021-07" db="EMBL/GenBank/DDBJ databases">
        <authorList>
            <person name="Palmer J.M."/>
        </authorList>
    </citation>
    <scope>NUCLEOTIDE SEQUENCE [LARGE SCALE GENOMIC DNA]</scope>
    <source>
        <strain evidence="1 2">AT_MEX2019</strain>
        <tissue evidence="1">Muscle</tissue>
    </source>
</reference>
<evidence type="ECO:0000313" key="2">
    <source>
        <dbReference type="Proteomes" id="UP001345963"/>
    </source>
</evidence>
<gene>
    <name evidence="1" type="ORF">ATANTOWER_014123</name>
</gene>
<dbReference type="Proteomes" id="UP001345963">
    <property type="component" value="Unassembled WGS sequence"/>
</dbReference>
<keyword evidence="2" id="KW-1185">Reference proteome</keyword>
<protein>
    <submittedName>
        <fullName evidence="1">Uncharacterized protein</fullName>
    </submittedName>
</protein>
<feature type="non-terminal residue" evidence="1">
    <location>
        <position position="1"/>
    </location>
</feature>
<proteinExistence type="predicted"/>
<sequence>LVIFVTTFPDSKVPVLRVMLSPHALLTRSDSKITQWKQELDSVPFLLLCHRGKDLSPQQALINHQHDDPVPLGSSRPGPNPHACTFNKLLKRCSVLLVVTPESVKSNIMFCLL</sequence>